<dbReference type="InterPro" id="IPR011059">
    <property type="entry name" value="Metal-dep_hydrolase_composite"/>
</dbReference>
<accession>A0A521EPF4</accession>
<evidence type="ECO:0000313" key="4">
    <source>
        <dbReference type="Proteomes" id="UP000317557"/>
    </source>
</evidence>
<evidence type="ECO:0000259" key="2">
    <source>
        <dbReference type="Pfam" id="PF01979"/>
    </source>
</evidence>
<dbReference type="Gene3D" id="2.30.40.10">
    <property type="entry name" value="Urease, subunit C, domain 1"/>
    <property type="match status" value="1"/>
</dbReference>
<dbReference type="Proteomes" id="UP000317557">
    <property type="component" value="Unassembled WGS sequence"/>
</dbReference>
<dbReference type="InterPro" id="IPR051781">
    <property type="entry name" value="Metallo-dep_Hydrolase"/>
</dbReference>
<dbReference type="AlphaFoldDB" id="A0A521EPF4"/>
<sequence length="428" mass="46115">MKFKALLLSFFFTLLLAFNAYAQRTVIHAGTLIDGVSDEAQSDVSIIIEDNKITAIEDGFINTSGSDQLIDLSDKTVLPGLIDLHVHLESETNPKKYMEAFTFNEADFALRSTAYAKRTLMAGFTTVRELGGSGVNISLRNAINQGFVDGPRVITVGKSLATTGGHADPTNGWKNDLMGAPGPEVGVLNGTAEAREAVRQRYKNGADHIKITATGGVLSVAKSGDAPQFFEDELDAIVQTANEYGMHVAAHAHGAEGMKRAVEAGVLTIEHGTHMTEEVMDLMIEHGTYYVPTISAGKWVAEKAKIDGYYPELVVPKALEIGPKIQNTFKQAYEYGVNIAFGTDAGVFPHGMNGKEFRYMTEAGMPVMEAIKSATVTAATVLGMEDQVGSVESGKYADLIATDKNPLEDVTTLESVSFVMKDGKVYKQ</sequence>
<dbReference type="SUPFAM" id="SSF51556">
    <property type="entry name" value="Metallo-dependent hydrolases"/>
    <property type="match status" value="1"/>
</dbReference>
<dbReference type="RefSeq" id="WP_142455314.1">
    <property type="nucleotide sequence ID" value="NZ_FXTP01000013.1"/>
</dbReference>
<feature type="domain" description="Amidohydrolase-related" evidence="2">
    <location>
        <begin position="76"/>
        <end position="425"/>
    </location>
</feature>
<dbReference type="OrthoDB" id="9797498at2"/>
<gene>
    <name evidence="3" type="ORF">SAMN06265219_1137</name>
</gene>
<dbReference type="CDD" id="cd01299">
    <property type="entry name" value="Met_dep_hydrolase_A"/>
    <property type="match status" value="1"/>
</dbReference>
<feature type="signal peptide" evidence="1">
    <location>
        <begin position="1"/>
        <end position="22"/>
    </location>
</feature>
<name>A0A521EPF4_9BACT</name>
<protein>
    <submittedName>
        <fullName evidence="3">Imidazolonepropionase</fullName>
    </submittedName>
</protein>
<evidence type="ECO:0000256" key="1">
    <source>
        <dbReference type="SAM" id="SignalP"/>
    </source>
</evidence>
<dbReference type="InterPro" id="IPR057744">
    <property type="entry name" value="OTAase-like"/>
</dbReference>
<dbReference type="EMBL" id="FXTP01000013">
    <property type="protein sequence ID" value="SMO85793.1"/>
    <property type="molecule type" value="Genomic_DNA"/>
</dbReference>
<organism evidence="3 4">
    <name type="scientific">Gracilimonas mengyeensis</name>
    <dbReference type="NCBI Taxonomy" id="1302730"/>
    <lineage>
        <taxon>Bacteria</taxon>
        <taxon>Pseudomonadati</taxon>
        <taxon>Balneolota</taxon>
        <taxon>Balneolia</taxon>
        <taxon>Balneolales</taxon>
        <taxon>Balneolaceae</taxon>
        <taxon>Gracilimonas</taxon>
    </lineage>
</organism>
<dbReference type="Gene3D" id="3.20.20.140">
    <property type="entry name" value="Metal-dependent hydrolases"/>
    <property type="match status" value="1"/>
</dbReference>
<dbReference type="PANTHER" id="PTHR43135">
    <property type="entry name" value="ALPHA-D-RIBOSE 1-METHYLPHOSPHONATE 5-TRIPHOSPHATE DIPHOSPHATASE"/>
    <property type="match status" value="1"/>
</dbReference>
<keyword evidence="1" id="KW-0732">Signal</keyword>
<feature type="chain" id="PRO_5021726411" evidence="1">
    <location>
        <begin position="23"/>
        <end position="428"/>
    </location>
</feature>
<dbReference type="PANTHER" id="PTHR43135:SF3">
    <property type="entry name" value="ALPHA-D-RIBOSE 1-METHYLPHOSPHONATE 5-TRIPHOSPHATE DIPHOSPHATASE"/>
    <property type="match status" value="1"/>
</dbReference>
<dbReference type="Pfam" id="PF01979">
    <property type="entry name" value="Amidohydro_1"/>
    <property type="match status" value="1"/>
</dbReference>
<keyword evidence="4" id="KW-1185">Reference proteome</keyword>
<proteinExistence type="predicted"/>
<dbReference type="InterPro" id="IPR032466">
    <property type="entry name" value="Metal_Hydrolase"/>
</dbReference>
<reference evidence="3 4" key="1">
    <citation type="submission" date="2017-05" db="EMBL/GenBank/DDBJ databases">
        <authorList>
            <person name="Varghese N."/>
            <person name="Submissions S."/>
        </authorList>
    </citation>
    <scope>NUCLEOTIDE SEQUENCE [LARGE SCALE GENOMIC DNA]</scope>
    <source>
        <strain evidence="3 4">DSM 21985</strain>
    </source>
</reference>
<dbReference type="GO" id="GO:0016810">
    <property type="term" value="F:hydrolase activity, acting on carbon-nitrogen (but not peptide) bonds"/>
    <property type="evidence" value="ECO:0007669"/>
    <property type="project" value="InterPro"/>
</dbReference>
<dbReference type="InterPro" id="IPR006680">
    <property type="entry name" value="Amidohydro-rel"/>
</dbReference>
<evidence type="ECO:0000313" key="3">
    <source>
        <dbReference type="EMBL" id="SMO85793.1"/>
    </source>
</evidence>
<dbReference type="SUPFAM" id="SSF51338">
    <property type="entry name" value="Composite domain of metallo-dependent hydrolases"/>
    <property type="match status" value="1"/>
</dbReference>